<dbReference type="EMBL" id="BARS01036125">
    <property type="protein sequence ID" value="GAG26148.1"/>
    <property type="molecule type" value="Genomic_DNA"/>
</dbReference>
<feature type="domain" description="Glycosyltransferase 2-like" evidence="1">
    <location>
        <begin position="14"/>
        <end position="118"/>
    </location>
</feature>
<dbReference type="Pfam" id="PF00535">
    <property type="entry name" value="Glycos_transf_2"/>
    <property type="match status" value="1"/>
</dbReference>
<organism evidence="2">
    <name type="scientific">marine sediment metagenome</name>
    <dbReference type="NCBI Taxonomy" id="412755"/>
    <lineage>
        <taxon>unclassified sequences</taxon>
        <taxon>metagenomes</taxon>
        <taxon>ecological metagenomes</taxon>
    </lineage>
</organism>
<dbReference type="Gene3D" id="3.90.550.10">
    <property type="entry name" value="Spore Coat Polysaccharide Biosynthesis Protein SpsA, Chain A"/>
    <property type="match status" value="1"/>
</dbReference>
<dbReference type="InterPro" id="IPR001173">
    <property type="entry name" value="Glyco_trans_2-like"/>
</dbReference>
<name>X0WNR4_9ZZZZ</name>
<proteinExistence type="predicted"/>
<reference evidence="2" key="1">
    <citation type="journal article" date="2014" name="Front. Microbiol.">
        <title>High frequency of phylogenetically diverse reductive dehalogenase-homologous genes in deep subseafloor sedimentary metagenomes.</title>
        <authorList>
            <person name="Kawai M."/>
            <person name="Futagami T."/>
            <person name="Toyoda A."/>
            <person name="Takaki Y."/>
            <person name="Nishi S."/>
            <person name="Hori S."/>
            <person name="Arai W."/>
            <person name="Tsubouchi T."/>
            <person name="Morono Y."/>
            <person name="Uchiyama I."/>
            <person name="Ito T."/>
            <person name="Fujiyama A."/>
            <person name="Inagaki F."/>
            <person name="Takami H."/>
        </authorList>
    </citation>
    <scope>NUCLEOTIDE SEQUENCE</scope>
    <source>
        <strain evidence="2">Expedition CK06-06</strain>
    </source>
</reference>
<dbReference type="SUPFAM" id="SSF53448">
    <property type="entry name" value="Nucleotide-diphospho-sugar transferases"/>
    <property type="match status" value="1"/>
</dbReference>
<dbReference type="PANTHER" id="PTHR22916">
    <property type="entry name" value="GLYCOSYLTRANSFERASE"/>
    <property type="match status" value="1"/>
</dbReference>
<sequence>MLENQETKVGPVVSVLIPTFNRPRYLSEALASALHQSYSNLQVIVVNDGGQDVSSIVNSFSDPRIIFINRKENRGKAFSLNEALARAEGEYIAYLDDDDLYYPNHIETLVDVLENKTDCQV</sequence>
<dbReference type="GO" id="GO:0016758">
    <property type="term" value="F:hexosyltransferase activity"/>
    <property type="evidence" value="ECO:0007669"/>
    <property type="project" value="UniProtKB-ARBA"/>
</dbReference>
<dbReference type="AlphaFoldDB" id="X0WNR4"/>
<dbReference type="InterPro" id="IPR029044">
    <property type="entry name" value="Nucleotide-diphossugar_trans"/>
</dbReference>
<evidence type="ECO:0000259" key="1">
    <source>
        <dbReference type="Pfam" id="PF00535"/>
    </source>
</evidence>
<dbReference type="PANTHER" id="PTHR22916:SF3">
    <property type="entry name" value="UDP-GLCNAC:BETAGAL BETA-1,3-N-ACETYLGLUCOSAMINYLTRANSFERASE-LIKE PROTEIN 1"/>
    <property type="match status" value="1"/>
</dbReference>
<comment type="caution">
    <text evidence="2">The sequence shown here is derived from an EMBL/GenBank/DDBJ whole genome shotgun (WGS) entry which is preliminary data.</text>
</comment>
<accession>X0WNR4</accession>
<protein>
    <recommendedName>
        <fullName evidence="1">Glycosyltransferase 2-like domain-containing protein</fullName>
    </recommendedName>
</protein>
<dbReference type="CDD" id="cd00761">
    <property type="entry name" value="Glyco_tranf_GTA_type"/>
    <property type="match status" value="1"/>
</dbReference>
<feature type="non-terminal residue" evidence="2">
    <location>
        <position position="121"/>
    </location>
</feature>
<gene>
    <name evidence="2" type="ORF">S01H1_55563</name>
</gene>
<evidence type="ECO:0000313" key="2">
    <source>
        <dbReference type="EMBL" id="GAG26148.1"/>
    </source>
</evidence>